<protein>
    <submittedName>
        <fullName evidence="1">Uncharacterized protein</fullName>
    </submittedName>
</protein>
<dbReference type="AlphaFoldDB" id="F5VSG5"/>
<accession>F5VSG5</accession>
<organism evidence="1 2">
    <name type="scientific">Streptococcus oralis SK255</name>
    <dbReference type="NCBI Taxonomy" id="1005704"/>
    <lineage>
        <taxon>Bacteria</taxon>
        <taxon>Bacillati</taxon>
        <taxon>Bacillota</taxon>
        <taxon>Bacilli</taxon>
        <taxon>Lactobacillales</taxon>
        <taxon>Streptococcaceae</taxon>
        <taxon>Streptococcus</taxon>
    </lineage>
</organism>
<gene>
    <name evidence="1" type="ORF">HMPREF9968_0894</name>
</gene>
<name>F5VSG5_STROR</name>
<evidence type="ECO:0000313" key="1">
    <source>
        <dbReference type="EMBL" id="EGL92035.1"/>
    </source>
</evidence>
<sequence length="53" mass="6547">MEQFYSDFLLELKKRNSIDKDLFADVPYELKFLVYFMNFKPKDFKALKQFLNE</sequence>
<proteinExistence type="predicted"/>
<reference evidence="1 2" key="1">
    <citation type="submission" date="2011-04" db="EMBL/GenBank/DDBJ databases">
        <authorList>
            <person name="Durkin A.S."/>
            <person name="Radune D."/>
            <person name="Hostetler J."/>
            <person name="Torralba M."/>
            <person name="Gillis M."/>
            <person name="Methe B."/>
            <person name="Sutton G."/>
            <person name="Nelson K.E."/>
        </authorList>
    </citation>
    <scope>NUCLEOTIDE SEQUENCE [LARGE SCALE GENOMIC DNA]</scope>
    <source>
        <strain evidence="1 2">SK255</strain>
    </source>
</reference>
<dbReference type="EMBL" id="AFNM01000010">
    <property type="protein sequence ID" value="EGL92035.1"/>
    <property type="molecule type" value="Genomic_DNA"/>
</dbReference>
<evidence type="ECO:0000313" key="2">
    <source>
        <dbReference type="Proteomes" id="UP000003695"/>
    </source>
</evidence>
<dbReference type="Proteomes" id="UP000003695">
    <property type="component" value="Unassembled WGS sequence"/>
</dbReference>
<comment type="caution">
    <text evidence="1">The sequence shown here is derived from an EMBL/GenBank/DDBJ whole genome shotgun (WGS) entry which is preliminary data.</text>
</comment>